<dbReference type="PANTHER" id="PTHR11122:SF13">
    <property type="entry name" value="GLUCOSE-6-PHOSPHATE 1-EPIMERASE"/>
    <property type="match status" value="1"/>
</dbReference>
<comment type="caution">
    <text evidence="1">The sequence shown here is derived from an EMBL/GenBank/DDBJ whole genome shotgun (WGS) entry which is preliminary data.</text>
</comment>
<dbReference type="InterPro" id="IPR011013">
    <property type="entry name" value="Gal_mutarotase_sf_dom"/>
</dbReference>
<evidence type="ECO:0000313" key="2">
    <source>
        <dbReference type="Proteomes" id="UP000289708"/>
    </source>
</evidence>
<gene>
    <name evidence="1" type="ORF">EK403_10365</name>
</gene>
<dbReference type="SUPFAM" id="SSF74650">
    <property type="entry name" value="Galactose mutarotase-like"/>
    <property type="match status" value="1"/>
</dbReference>
<protein>
    <submittedName>
        <fullName evidence="1">Aldose 1-epimerase family protein</fullName>
    </submittedName>
</protein>
<dbReference type="CDD" id="cd09024">
    <property type="entry name" value="Aldose_epim_lacX"/>
    <property type="match status" value="1"/>
</dbReference>
<sequence length="292" mass="31845">MPETHRIGADRLSATISAAGAELVSLKDAQGVELLWQAGPEWPRRAPVLFPIVGRLAGDALRHEGASYRVTQHGFARDRGFDWTERTETKASLALADDAETRALYPFAFRLEMLYAIDGVALSVTSRVTNPGDAPLPFSIGAHPGFRWPLVDGVAKEAHVIDFGAQETGSRRTVEDGLLGPEAPLPFDGRRLALNEELFARDALVLPDAASRSVRYAALGPDGESLKALDFSWRGYRDLGIWSAPHGAPFLCVEPWRGMASFVGWDGPFVEKPGVVLLAPGETEEFEWRVSL</sequence>
<accession>A0A4Q0MIT2</accession>
<dbReference type="GO" id="GO:0030246">
    <property type="term" value="F:carbohydrate binding"/>
    <property type="evidence" value="ECO:0007669"/>
    <property type="project" value="InterPro"/>
</dbReference>
<dbReference type="RefSeq" id="WP_128777411.1">
    <property type="nucleotide sequence ID" value="NZ_RYFI01000008.1"/>
</dbReference>
<keyword evidence="2" id="KW-1185">Reference proteome</keyword>
<dbReference type="InterPro" id="IPR037481">
    <property type="entry name" value="LacX"/>
</dbReference>
<dbReference type="Pfam" id="PF01263">
    <property type="entry name" value="Aldose_epim"/>
    <property type="match status" value="1"/>
</dbReference>
<dbReference type="Gene3D" id="2.70.98.10">
    <property type="match status" value="1"/>
</dbReference>
<dbReference type="PANTHER" id="PTHR11122">
    <property type="entry name" value="APOSPORY-ASSOCIATED PROTEIN C-RELATED"/>
    <property type="match status" value="1"/>
</dbReference>
<dbReference type="InterPro" id="IPR008183">
    <property type="entry name" value="Aldose_1/G6P_1-epimerase"/>
</dbReference>
<evidence type="ECO:0000313" key="1">
    <source>
        <dbReference type="EMBL" id="RXF73581.1"/>
    </source>
</evidence>
<dbReference type="GO" id="GO:0005975">
    <property type="term" value="P:carbohydrate metabolic process"/>
    <property type="evidence" value="ECO:0007669"/>
    <property type="project" value="InterPro"/>
</dbReference>
<dbReference type="GO" id="GO:0016853">
    <property type="term" value="F:isomerase activity"/>
    <property type="evidence" value="ECO:0007669"/>
    <property type="project" value="InterPro"/>
</dbReference>
<proteinExistence type="predicted"/>
<dbReference type="Proteomes" id="UP000289708">
    <property type="component" value="Unassembled WGS sequence"/>
</dbReference>
<organism evidence="1 2">
    <name type="scientific">Hansschlegelia zhihuaiae</name>
    <dbReference type="NCBI Taxonomy" id="405005"/>
    <lineage>
        <taxon>Bacteria</taxon>
        <taxon>Pseudomonadati</taxon>
        <taxon>Pseudomonadota</taxon>
        <taxon>Alphaproteobacteria</taxon>
        <taxon>Hyphomicrobiales</taxon>
        <taxon>Methylopilaceae</taxon>
        <taxon>Hansschlegelia</taxon>
    </lineage>
</organism>
<name>A0A4Q0MIT2_9HYPH</name>
<dbReference type="InterPro" id="IPR014718">
    <property type="entry name" value="GH-type_carb-bd"/>
</dbReference>
<dbReference type="EMBL" id="RYFI01000008">
    <property type="protein sequence ID" value="RXF73581.1"/>
    <property type="molecule type" value="Genomic_DNA"/>
</dbReference>
<dbReference type="OrthoDB" id="9795355at2"/>
<reference evidence="1 2" key="1">
    <citation type="submission" date="2018-12" db="EMBL/GenBank/DDBJ databases">
        <title>bacterium Hansschlegelia zhihuaiae S113.</title>
        <authorList>
            <person name="He J."/>
        </authorList>
    </citation>
    <scope>NUCLEOTIDE SEQUENCE [LARGE SCALE GENOMIC DNA]</scope>
    <source>
        <strain evidence="1 2">S 113</strain>
    </source>
</reference>
<dbReference type="AlphaFoldDB" id="A0A4Q0MIT2"/>